<evidence type="ECO:0000313" key="3">
    <source>
        <dbReference type="WBParaSite" id="jg22553"/>
    </source>
</evidence>
<feature type="region of interest" description="Disordered" evidence="1">
    <location>
        <begin position="55"/>
        <end position="99"/>
    </location>
</feature>
<accession>A0A915DST4</accession>
<reference evidence="3" key="1">
    <citation type="submission" date="2022-11" db="UniProtKB">
        <authorList>
            <consortium name="WormBaseParasite"/>
        </authorList>
    </citation>
    <scope>IDENTIFICATION</scope>
</reference>
<feature type="compositionally biased region" description="Polar residues" evidence="1">
    <location>
        <begin position="76"/>
        <end position="99"/>
    </location>
</feature>
<protein>
    <submittedName>
        <fullName evidence="3">Uncharacterized protein</fullName>
    </submittedName>
</protein>
<keyword evidence="2" id="KW-1185">Reference proteome</keyword>
<dbReference type="WBParaSite" id="jg22553">
    <property type="protein sequence ID" value="jg22553"/>
    <property type="gene ID" value="jg22553"/>
</dbReference>
<organism evidence="2 3">
    <name type="scientific">Ditylenchus dipsaci</name>
    <dbReference type="NCBI Taxonomy" id="166011"/>
    <lineage>
        <taxon>Eukaryota</taxon>
        <taxon>Metazoa</taxon>
        <taxon>Ecdysozoa</taxon>
        <taxon>Nematoda</taxon>
        <taxon>Chromadorea</taxon>
        <taxon>Rhabditida</taxon>
        <taxon>Tylenchina</taxon>
        <taxon>Tylenchomorpha</taxon>
        <taxon>Sphaerularioidea</taxon>
        <taxon>Anguinidae</taxon>
        <taxon>Anguininae</taxon>
        <taxon>Ditylenchus</taxon>
    </lineage>
</organism>
<sequence>MSPRPGPVANEQQTQTLSGNALVALVKPSTSSSNLSYYTAPIPADTQTNFALATPKTSLQHNQSPRNHQPAELPMVSNTEAFQSMKLSQISTDSSKSAPTEETLFTSSYLLVCDPALSSPTQSPANEKWVSQALERNPQPETPNTNRLLQCLCQ</sequence>
<name>A0A915DST4_9BILA</name>
<dbReference type="Proteomes" id="UP000887574">
    <property type="component" value="Unplaced"/>
</dbReference>
<dbReference type="AlphaFoldDB" id="A0A915DST4"/>
<feature type="compositionally biased region" description="Polar residues" evidence="1">
    <location>
        <begin position="55"/>
        <end position="67"/>
    </location>
</feature>
<proteinExistence type="predicted"/>
<evidence type="ECO:0000256" key="1">
    <source>
        <dbReference type="SAM" id="MobiDB-lite"/>
    </source>
</evidence>
<evidence type="ECO:0000313" key="2">
    <source>
        <dbReference type="Proteomes" id="UP000887574"/>
    </source>
</evidence>